<sequence length="816" mass="91373">MDPYRYKALHPGEIRLLRLHPAPDPDQDLTGSIVHHKLSNPTYCEHPDGPYLQHDLAYEAVSYHWGSNTKTPFKLLVRDEGADVDSPATIVPLTAALHTLLRQLAYSDNDRVVWVDAICINQVLSTTNVEKGEQIRLMPDIYRIASRVLVYLGPAADNSDLAIDFLQEISKYYKYLDELLPSASFEAALAAGFVMPPKNAPEWAALRAFWRRAWFRRVWVIQEFVNATEIVVLCGPREVDWRKLFLAASAYVDNIRLAHNGYQSNWLVPLRQLPWYQNWRLGQWREAHEGARSMFTIADFRLRRDGYMSPAYMYINMTERDENDRWEQPIPFKKGFEAICYFQRLVRPRMLQDRADGIAFPHGKKGMLELLLTTENFLATHPVDRIYALLGMAGDVDGDDFAPIYSKEQTVATVSKRFALGLLKRGQGAQVLSRSGLRPKTTAGNDESQDERPSWVPNWTDVVYAQDKWSGFTMLVGDRSEDGAGSGADATATAASPTAETASSPTNGEGAPKKDDKFRMYTASGDTDFSYRLDERQNVLYVKGIAVDVVAAIIPGKLLMGTFMQDFLIKSTFKHTGKGYPTGEPIDEVIWRTHIANRTLMGEMPDEKHRDLYEIVKARDYQMFQFATFIAVAACIIATPLVLVIVRRVPFYFESAILGALWHKEYLPLRAAGVLLFLAPLLKNLHWVYAIPLLLYMAYLGATQVWATGVLLLVSKLGVVSSAVPGLLPPECMLYTDAMARFMNKCNLAVTNAGLVGLLPLATQVGDAIAIVHGCDAPFVLRIGENGLWRVVGECYVHGIMDGALADSAAEEVGLY</sequence>
<evidence type="ECO:0000313" key="5">
    <source>
        <dbReference type="Proteomes" id="UP000781932"/>
    </source>
</evidence>
<accession>A0A9P6HXM4</accession>
<evidence type="ECO:0000256" key="1">
    <source>
        <dbReference type="SAM" id="MobiDB-lite"/>
    </source>
</evidence>
<dbReference type="AlphaFoldDB" id="A0A9P6HXM4"/>
<dbReference type="Proteomes" id="UP000781932">
    <property type="component" value="Unassembled WGS sequence"/>
</dbReference>
<dbReference type="PANTHER" id="PTHR24148:SF73">
    <property type="entry name" value="HET DOMAIN PROTEIN (AFU_ORTHOLOGUE AFUA_8G01020)"/>
    <property type="match status" value="1"/>
</dbReference>
<keyword evidence="5" id="KW-1185">Reference proteome</keyword>
<feature type="region of interest" description="Disordered" evidence="1">
    <location>
        <begin position="431"/>
        <end position="454"/>
    </location>
</feature>
<feature type="region of interest" description="Disordered" evidence="1">
    <location>
        <begin position="483"/>
        <end position="517"/>
    </location>
</feature>
<reference evidence="4" key="2">
    <citation type="submission" date="2020-11" db="EMBL/GenBank/DDBJ databases">
        <title>Whole genome sequencing of Colletotrichum sp.</title>
        <authorList>
            <person name="Li H."/>
        </authorList>
    </citation>
    <scope>NUCLEOTIDE SEQUENCE</scope>
    <source>
        <strain evidence="4">CkLH20</strain>
    </source>
</reference>
<keyword evidence="2" id="KW-0472">Membrane</keyword>
<proteinExistence type="predicted"/>
<reference evidence="4" key="1">
    <citation type="submission" date="2020-03" db="EMBL/GenBank/DDBJ databases">
        <authorList>
            <person name="He L."/>
        </authorList>
    </citation>
    <scope>NUCLEOTIDE SEQUENCE</scope>
    <source>
        <strain evidence="4">CkLH20</strain>
    </source>
</reference>
<dbReference type="RefSeq" id="XP_038741750.1">
    <property type="nucleotide sequence ID" value="XM_038892830.1"/>
</dbReference>
<name>A0A9P6HXM4_9PEZI</name>
<comment type="caution">
    <text evidence="4">The sequence shown here is derived from an EMBL/GenBank/DDBJ whole genome shotgun (WGS) entry which is preliminary data.</text>
</comment>
<dbReference type="InterPro" id="IPR052895">
    <property type="entry name" value="HetReg/Transcr_Mod"/>
</dbReference>
<feature type="compositionally biased region" description="Low complexity" evidence="1">
    <location>
        <begin position="487"/>
        <end position="506"/>
    </location>
</feature>
<evidence type="ECO:0000313" key="4">
    <source>
        <dbReference type="EMBL" id="KAF9872289.1"/>
    </source>
</evidence>
<keyword evidence="2" id="KW-1133">Transmembrane helix</keyword>
<dbReference type="Pfam" id="PF06985">
    <property type="entry name" value="HET"/>
    <property type="match status" value="1"/>
</dbReference>
<evidence type="ECO:0000259" key="3">
    <source>
        <dbReference type="Pfam" id="PF06985"/>
    </source>
</evidence>
<keyword evidence="2" id="KW-0812">Transmembrane</keyword>
<feature type="transmembrane region" description="Helical" evidence="2">
    <location>
        <begin position="623"/>
        <end position="646"/>
    </location>
</feature>
<feature type="transmembrane region" description="Helical" evidence="2">
    <location>
        <begin position="667"/>
        <end position="687"/>
    </location>
</feature>
<organism evidence="4 5">
    <name type="scientific">Colletotrichum karsti</name>
    <dbReference type="NCBI Taxonomy" id="1095194"/>
    <lineage>
        <taxon>Eukaryota</taxon>
        <taxon>Fungi</taxon>
        <taxon>Dikarya</taxon>
        <taxon>Ascomycota</taxon>
        <taxon>Pezizomycotina</taxon>
        <taxon>Sordariomycetes</taxon>
        <taxon>Hypocreomycetidae</taxon>
        <taxon>Glomerellales</taxon>
        <taxon>Glomerellaceae</taxon>
        <taxon>Colletotrichum</taxon>
        <taxon>Colletotrichum boninense species complex</taxon>
    </lineage>
</organism>
<protein>
    <recommendedName>
        <fullName evidence="3">Heterokaryon incompatibility domain-containing protein</fullName>
    </recommendedName>
</protein>
<evidence type="ECO:0000256" key="2">
    <source>
        <dbReference type="SAM" id="Phobius"/>
    </source>
</evidence>
<dbReference type="OrthoDB" id="3553147at2759"/>
<dbReference type="Pfam" id="PF26639">
    <property type="entry name" value="Het-6_barrel"/>
    <property type="match status" value="1"/>
</dbReference>
<dbReference type="EMBL" id="JAATWM020000038">
    <property type="protein sequence ID" value="KAF9872289.1"/>
    <property type="molecule type" value="Genomic_DNA"/>
</dbReference>
<dbReference type="GeneID" id="62165904"/>
<feature type="domain" description="Heterokaryon incompatibility" evidence="3">
    <location>
        <begin position="58"/>
        <end position="223"/>
    </location>
</feature>
<gene>
    <name evidence="4" type="ORF">CkaCkLH20_10116</name>
</gene>
<dbReference type="PANTHER" id="PTHR24148">
    <property type="entry name" value="ANKYRIN REPEAT DOMAIN-CONTAINING PROTEIN 39 HOMOLOG-RELATED"/>
    <property type="match status" value="1"/>
</dbReference>
<dbReference type="InterPro" id="IPR010730">
    <property type="entry name" value="HET"/>
</dbReference>